<evidence type="ECO:0000313" key="1">
    <source>
        <dbReference type="EMBL" id="PWA11187.1"/>
    </source>
</evidence>
<name>A0A2U1K120_9BACI</name>
<comment type="caution">
    <text evidence="1">The sequence shown here is derived from an EMBL/GenBank/DDBJ whole genome shotgun (WGS) entry which is preliminary data.</text>
</comment>
<dbReference type="Proteomes" id="UP000245998">
    <property type="component" value="Unassembled WGS sequence"/>
</dbReference>
<dbReference type="OrthoDB" id="2943406at2"/>
<dbReference type="EMBL" id="QCZG01000017">
    <property type="protein sequence ID" value="PWA11187.1"/>
    <property type="molecule type" value="Genomic_DNA"/>
</dbReference>
<reference evidence="1 2" key="1">
    <citation type="submission" date="2018-04" db="EMBL/GenBank/DDBJ databases">
        <title>Camelliibacillus theae gen. nov., sp. nov., isolated from Pu'er tea.</title>
        <authorList>
            <person name="Niu L."/>
        </authorList>
    </citation>
    <scope>NUCLEOTIDE SEQUENCE [LARGE SCALE GENOMIC DNA]</scope>
    <source>
        <strain evidence="1 2">T8</strain>
    </source>
</reference>
<organism evidence="1 2">
    <name type="scientific">Pueribacillus theae</name>
    <dbReference type="NCBI Taxonomy" id="2171751"/>
    <lineage>
        <taxon>Bacteria</taxon>
        <taxon>Bacillati</taxon>
        <taxon>Bacillota</taxon>
        <taxon>Bacilli</taxon>
        <taxon>Bacillales</taxon>
        <taxon>Bacillaceae</taxon>
        <taxon>Pueribacillus</taxon>
    </lineage>
</organism>
<sequence>MNEVFYVKYFSGGYYVATPLERADYMDKNLLPDKIVSASECICNFHPNIDVLWEGSNKDKQKYAQELGISMNTYDEMEKWIDKKFEEKTFSFPQLFTTIDLAKEFCNQYLYQCKDIKILGIGLPEIFVDEFLGQEETLLKPDKERYGIEKLLINKVLIMEKGAEMRGYEVLGFEFGKFHSYICNGLEKDYHAKFNFSLNENGCIPTLEEAITYCEYSNGEEIGTEPVLWLPWAIYEYKL</sequence>
<evidence type="ECO:0000313" key="2">
    <source>
        <dbReference type="Proteomes" id="UP000245998"/>
    </source>
</evidence>
<dbReference type="AlphaFoldDB" id="A0A2U1K120"/>
<keyword evidence="2" id="KW-1185">Reference proteome</keyword>
<proteinExistence type="predicted"/>
<gene>
    <name evidence="1" type="ORF">DCC39_09440</name>
</gene>
<protein>
    <submittedName>
        <fullName evidence="1">Uncharacterized protein</fullName>
    </submittedName>
</protein>
<accession>A0A2U1K120</accession>